<keyword evidence="4" id="KW-0539">Nucleus</keyword>
<dbReference type="GO" id="GO:0042753">
    <property type="term" value="P:positive regulation of circadian rhythm"/>
    <property type="evidence" value="ECO:0007669"/>
    <property type="project" value="InterPro"/>
</dbReference>
<dbReference type="GO" id="GO:0005634">
    <property type="term" value="C:nucleus"/>
    <property type="evidence" value="ECO:0007669"/>
    <property type="project" value="UniProtKB-SubCell"/>
</dbReference>
<evidence type="ECO:0000256" key="1">
    <source>
        <dbReference type="ARBA" id="ARBA00004123"/>
    </source>
</evidence>
<keyword evidence="3" id="KW-0090">Biological rhythms</keyword>
<evidence type="ECO:0000256" key="2">
    <source>
        <dbReference type="ARBA" id="ARBA00009514"/>
    </source>
</evidence>
<reference evidence="7" key="1">
    <citation type="journal article" date="2013" name="Nature">
        <title>Draft genome of the wheat A-genome progenitor Triticum urartu.</title>
        <authorList>
            <person name="Ling H.Q."/>
            <person name="Zhao S."/>
            <person name="Liu D."/>
            <person name="Wang J."/>
            <person name="Sun H."/>
            <person name="Zhang C."/>
            <person name="Fan H."/>
            <person name="Li D."/>
            <person name="Dong L."/>
            <person name="Tao Y."/>
            <person name="Gao C."/>
            <person name="Wu H."/>
            <person name="Li Y."/>
            <person name="Cui Y."/>
            <person name="Guo X."/>
            <person name="Zheng S."/>
            <person name="Wang B."/>
            <person name="Yu K."/>
            <person name="Liang Q."/>
            <person name="Yang W."/>
            <person name="Lou X."/>
            <person name="Chen J."/>
            <person name="Feng M."/>
            <person name="Jian J."/>
            <person name="Zhang X."/>
            <person name="Luo G."/>
            <person name="Jiang Y."/>
            <person name="Liu J."/>
            <person name="Wang Z."/>
            <person name="Sha Y."/>
            <person name="Zhang B."/>
            <person name="Wu H."/>
            <person name="Tang D."/>
            <person name="Shen Q."/>
            <person name="Xue P."/>
            <person name="Zou S."/>
            <person name="Wang X."/>
            <person name="Liu X."/>
            <person name="Wang F."/>
            <person name="Yang Y."/>
            <person name="An X."/>
            <person name="Dong Z."/>
            <person name="Zhang K."/>
            <person name="Zhang X."/>
            <person name="Luo M.C."/>
            <person name="Dvorak J."/>
            <person name="Tong Y."/>
            <person name="Wang J."/>
            <person name="Yang H."/>
            <person name="Li Z."/>
            <person name="Wang D."/>
            <person name="Zhang A."/>
            <person name="Wang J."/>
        </authorList>
    </citation>
    <scope>NUCLEOTIDE SEQUENCE</scope>
</reference>
<feature type="region of interest" description="Disordered" evidence="5">
    <location>
        <begin position="1"/>
        <end position="54"/>
    </location>
</feature>
<dbReference type="OMA" id="THKKSAW"/>
<comment type="subcellular location">
    <subcellularLocation>
        <location evidence="1">Nucleus</location>
    </subcellularLocation>
</comment>
<proteinExistence type="inferred from homology"/>
<comment type="similarity">
    <text evidence="2">Belongs to the EARLY FLOWERING 4 family.</text>
</comment>
<dbReference type="GO" id="GO:0009649">
    <property type="term" value="P:entrainment of circadian clock"/>
    <property type="evidence" value="ECO:0007669"/>
    <property type="project" value="TreeGrafter"/>
</dbReference>
<evidence type="ECO:0000256" key="5">
    <source>
        <dbReference type="SAM" id="MobiDB-lite"/>
    </source>
</evidence>
<accession>M7ZJJ6</accession>
<dbReference type="AlphaFoldDB" id="M7ZJJ6"/>
<evidence type="ECO:0000256" key="3">
    <source>
        <dbReference type="ARBA" id="ARBA00023108"/>
    </source>
</evidence>
<feature type="domain" description="Protein EARLY FLOWERING 4" evidence="6">
    <location>
        <begin position="55"/>
        <end position="130"/>
    </location>
</feature>
<organism evidence="7">
    <name type="scientific">Triticum urartu</name>
    <name type="common">Red wild einkorn</name>
    <name type="synonym">Crithodium urartu</name>
    <dbReference type="NCBI Taxonomy" id="4572"/>
    <lineage>
        <taxon>Eukaryota</taxon>
        <taxon>Viridiplantae</taxon>
        <taxon>Streptophyta</taxon>
        <taxon>Embryophyta</taxon>
        <taxon>Tracheophyta</taxon>
        <taxon>Spermatophyta</taxon>
        <taxon>Magnoliopsida</taxon>
        <taxon>Liliopsida</taxon>
        <taxon>Poales</taxon>
        <taxon>Poaceae</taxon>
        <taxon>BOP clade</taxon>
        <taxon>Pooideae</taxon>
        <taxon>Triticodae</taxon>
        <taxon>Triticeae</taxon>
        <taxon>Triticinae</taxon>
        <taxon>Triticum</taxon>
    </lineage>
</organism>
<dbReference type="PANTHER" id="PTHR33469">
    <property type="entry name" value="PROTEIN ELF4-LIKE 4"/>
    <property type="match status" value="1"/>
</dbReference>
<dbReference type="InterPro" id="IPR040462">
    <property type="entry name" value="EARLY_FLOWERING_4"/>
</dbReference>
<sequence length="150" mass="15847">MDKRMKDKFDNSTNASRNNATHDRATGPGRMENSSGREVLPNGGGAGGMGNGAANGRAVQALQRSFAEVQVILEKNRILIQEITQNQESLEAGGLSRNVALIRELNGNIARVVDLYNALSCSFSSSLTNGSAPAASDASKGGYKRPRPAQ</sequence>
<dbReference type="InterPro" id="IPR009741">
    <property type="entry name" value="EARLY_FLOWERING_4_dom"/>
</dbReference>
<protein>
    <recommendedName>
        <fullName evidence="6">Protein EARLY FLOWERING 4 domain-containing protein</fullName>
    </recommendedName>
</protein>
<evidence type="ECO:0000256" key="4">
    <source>
        <dbReference type="ARBA" id="ARBA00023242"/>
    </source>
</evidence>
<gene>
    <name evidence="7" type="ORF">TRIUR3_30694</name>
</gene>
<dbReference type="GO" id="GO:0048511">
    <property type="term" value="P:rhythmic process"/>
    <property type="evidence" value="ECO:0007669"/>
    <property type="project" value="UniProtKB-KW"/>
</dbReference>
<dbReference type="EMBL" id="KD111340">
    <property type="protein sequence ID" value="EMS60287.1"/>
    <property type="molecule type" value="Genomic_DNA"/>
</dbReference>
<dbReference type="PANTHER" id="PTHR33469:SF32">
    <property type="entry name" value="OS08G0366300 PROTEIN"/>
    <property type="match status" value="1"/>
</dbReference>
<dbReference type="eggNOG" id="ENOG502RZ6B">
    <property type="taxonomic scope" value="Eukaryota"/>
</dbReference>
<feature type="compositionally biased region" description="Gly residues" evidence="5">
    <location>
        <begin position="42"/>
        <end position="53"/>
    </location>
</feature>
<feature type="region of interest" description="Disordered" evidence="5">
    <location>
        <begin position="125"/>
        <end position="150"/>
    </location>
</feature>
<evidence type="ECO:0000313" key="7">
    <source>
        <dbReference type="EMBL" id="EMS60287.1"/>
    </source>
</evidence>
<dbReference type="Pfam" id="PF07011">
    <property type="entry name" value="Elf4"/>
    <property type="match status" value="1"/>
</dbReference>
<evidence type="ECO:0000259" key="6">
    <source>
        <dbReference type="Pfam" id="PF07011"/>
    </source>
</evidence>
<feature type="compositionally biased region" description="Basic and acidic residues" evidence="5">
    <location>
        <begin position="1"/>
        <end position="10"/>
    </location>
</feature>
<name>M7ZJJ6_TRIUA</name>
<dbReference type="STRING" id="4572.M7ZJJ6"/>